<dbReference type="Pfam" id="PF00583">
    <property type="entry name" value="Acetyltransf_1"/>
    <property type="match status" value="1"/>
</dbReference>
<dbReference type="AlphaFoldDB" id="A0A7Y0L7W6"/>
<dbReference type="PANTHER" id="PTHR43420:SF41">
    <property type="entry name" value="IAA ACETYLTRANSFERASE"/>
    <property type="match status" value="1"/>
</dbReference>
<protein>
    <submittedName>
        <fullName evidence="4">GNAT family N-acetyltransferase</fullName>
    </submittedName>
</protein>
<accession>A0A7Y0L7W6</accession>
<proteinExistence type="predicted"/>
<dbReference type="Proteomes" id="UP000533476">
    <property type="component" value="Unassembled WGS sequence"/>
</dbReference>
<dbReference type="InterPro" id="IPR050680">
    <property type="entry name" value="YpeA/RimI_acetyltransf"/>
</dbReference>
<organism evidence="4 5">
    <name type="scientific">Sulfobacillus harzensis</name>
    <dbReference type="NCBI Taxonomy" id="2729629"/>
    <lineage>
        <taxon>Bacteria</taxon>
        <taxon>Bacillati</taxon>
        <taxon>Bacillota</taxon>
        <taxon>Clostridia</taxon>
        <taxon>Eubacteriales</taxon>
        <taxon>Clostridiales Family XVII. Incertae Sedis</taxon>
        <taxon>Sulfobacillus</taxon>
    </lineage>
</organism>
<gene>
    <name evidence="4" type="ORF">HIJ39_21210</name>
</gene>
<dbReference type="Gene3D" id="3.40.630.30">
    <property type="match status" value="1"/>
</dbReference>
<dbReference type="GO" id="GO:0016747">
    <property type="term" value="F:acyltransferase activity, transferring groups other than amino-acyl groups"/>
    <property type="evidence" value="ECO:0007669"/>
    <property type="project" value="InterPro"/>
</dbReference>
<evidence type="ECO:0000313" key="5">
    <source>
        <dbReference type="Proteomes" id="UP000533476"/>
    </source>
</evidence>
<dbReference type="InterPro" id="IPR016181">
    <property type="entry name" value="Acyl_CoA_acyltransferase"/>
</dbReference>
<dbReference type="CDD" id="cd04301">
    <property type="entry name" value="NAT_SF"/>
    <property type="match status" value="1"/>
</dbReference>
<comment type="caution">
    <text evidence="4">The sequence shown here is derived from an EMBL/GenBank/DDBJ whole genome shotgun (WGS) entry which is preliminary data.</text>
</comment>
<keyword evidence="2" id="KW-0012">Acyltransferase</keyword>
<feature type="domain" description="N-acetyltransferase" evidence="3">
    <location>
        <begin position="1"/>
        <end position="135"/>
    </location>
</feature>
<dbReference type="PANTHER" id="PTHR43420">
    <property type="entry name" value="ACETYLTRANSFERASE"/>
    <property type="match status" value="1"/>
</dbReference>
<sequence>MTIQAVDPKRLPRDLLYLADPSETLVELYLTRGHGLAAFQGDKVLGVLVWLDTRPGTREIVNLAVRPEEQNKGIGRALLEAALREAREANVLSIELGTGNSSIGQLALYQKCGFRIVGVDPDFFLRHYSEPIFENGIRCRDMVRLRCDLEG</sequence>
<name>A0A7Y0L7W6_9FIRM</name>
<keyword evidence="5" id="KW-1185">Reference proteome</keyword>
<keyword evidence="1 4" id="KW-0808">Transferase</keyword>
<reference evidence="4 5" key="1">
    <citation type="submission" date="2020-04" db="EMBL/GenBank/DDBJ databases">
        <authorList>
            <person name="Zhang R."/>
            <person name="Schippers A."/>
        </authorList>
    </citation>
    <scope>NUCLEOTIDE SEQUENCE [LARGE SCALE GENOMIC DNA]</scope>
    <source>
        <strain evidence="4 5">DSM 109850</strain>
    </source>
</reference>
<evidence type="ECO:0000256" key="2">
    <source>
        <dbReference type="ARBA" id="ARBA00023315"/>
    </source>
</evidence>
<evidence type="ECO:0000313" key="4">
    <source>
        <dbReference type="EMBL" id="NMP24831.1"/>
    </source>
</evidence>
<dbReference type="EMBL" id="JABBVZ010000157">
    <property type="protein sequence ID" value="NMP24831.1"/>
    <property type="molecule type" value="Genomic_DNA"/>
</dbReference>
<evidence type="ECO:0000259" key="3">
    <source>
        <dbReference type="PROSITE" id="PS51186"/>
    </source>
</evidence>
<evidence type="ECO:0000256" key="1">
    <source>
        <dbReference type="ARBA" id="ARBA00022679"/>
    </source>
</evidence>
<dbReference type="InterPro" id="IPR000182">
    <property type="entry name" value="GNAT_dom"/>
</dbReference>
<dbReference type="SUPFAM" id="SSF55729">
    <property type="entry name" value="Acyl-CoA N-acyltransferases (Nat)"/>
    <property type="match status" value="1"/>
</dbReference>
<dbReference type="PROSITE" id="PS51186">
    <property type="entry name" value="GNAT"/>
    <property type="match status" value="1"/>
</dbReference>